<gene>
    <name evidence="7" type="ORF">DIATSA_LOCUS9630</name>
</gene>
<keyword evidence="4" id="KW-0802">TPR repeat</keyword>
<dbReference type="EMBL" id="OU893335">
    <property type="protein sequence ID" value="CAG9792066.1"/>
    <property type="molecule type" value="Genomic_DNA"/>
</dbReference>
<reference evidence="7" key="1">
    <citation type="submission" date="2021-12" db="EMBL/GenBank/DDBJ databases">
        <authorList>
            <person name="King R."/>
        </authorList>
    </citation>
    <scope>NUCLEOTIDE SEQUENCE</scope>
</reference>
<comment type="subcellular location">
    <subcellularLocation>
        <location evidence="1">Cytoplasm</location>
    </subcellularLocation>
</comment>
<organism evidence="7 8">
    <name type="scientific">Diatraea saccharalis</name>
    <name type="common">sugarcane borer</name>
    <dbReference type="NCBI Taxonomy" id="40085"/>
    <lineage>
        <taxon>Eukaryota</taxon>
        <taxon>Metazoa</taxon>
        <taxon>Ecdysozoa</taxon>
        <taxon>Arthropoda</taxon>
        <taxon>Hexapoda</taxon>
        <taxon>Insecta</taxon>
        <taxon>Pterygota</taxon>
        <taxon>Neoptera</taxon>
        <taxon>Endopterygota</taxon>
        <taxon>Lepidoptera</taxon>
        <taxon>Glossata</taxon>
        <taxon>Ditrysia</taxon>
        <taxon>Pyraloidea</taxon>
        <taxon>Crambidae</taxon>
        <taxon>Crambinae</taxon>
        <taxon>Diatraea</taxon>
    </lineage>
</organism>
<keyword evidence="3" id="KW-0677">Repeat</keyword>
<dbReference type="GO" id="GO:0003341">
    <property type="term" value="P:cilium movement"/>
    <property type="evidence" value="ECO:0007669"/>
    <property type="project" value="TreeGrafter"/>
</dbReference>
<dbReference type="InterPro" id="IPR051476">
    <property type="entry name" value="Bac_ResReg_Asp_Phosphatase"/>
</dbReference>
<evidence type="ECO:0000313" key="8">
    <source>
        <dbReference type="Proteomes" id="UP001153714"/>
    </source>
</evidence>
<dbReference type="AlphaFoldDB" id="A0A9N9WGI2"/>
<dbReference type="GO" id="GO:0005737">
    <property type="term" value="C:cytoplasm"/>
    <property type="evidence" value="ECO:0007669"/>
    <property type="project" value="UniProtKB-SubCell"/>
</dbReference>
<dbReference type="Proteomes" id="UP001153714">
    <property type="component" value="Chromosome 4"/>
</dbReference>
<dbReference type="PANTHER" id="PTHR46630">
    <property type="entry name" value="TETRATRICOPEPTIDE REPEAT PROTEIN 29"/>
    <property type="match status" value="1"/>
</dbReference>
<sequence length="183" mass="20617">MNNLNNAQKTFERAFKIHSESKNIEGLCETRMHLAAVMQKLGDHEMAAKLLTEMGALAMEYKLRRQLGRALHLLGELHLRRERPDLGTQHLAEAFSCFMGTAGYQDNSGISITPTKQDEKGVFIFSKKTTNEIYEEEAEQSRLMMSISAGQELMASYFDLLREAGTCAVAQTKIIEWKLSRAG</sequence>
<comment type="function">
    <text evidence="6">Axonemal protein which is implicated in axonemal and/or peri-axonemal structure assembly and regulates flagellum assembly and beating and therefore sperm motility.</text>
</comment>
<proteinExistence type="predicted"/>
<keyword evidence="8" id="KW-1185">Reference proteome</keyword>
<dbReference type="SUPFAM" id="SSF48452">
    <property type="entry name" value="TPR-like"/>
    <property type="match status" value="1"/>
</dbReference>
<evidence type="ECO:0000256" key="4">
    <source>
        <dbReference type="ARBA" id="ARBA00022803"/>
    </source>
</evidence>
<dbReference type="GO" id="GO:0005929">
    <property type="term" value="C:cilium"/>
    <property type="evidence" value="ECO:0007669"/>
    <property type="project" value="TreeGrafter"/>
</dbReference>
<dbReference type="PANTHER" id="PTHR46630:SF1">
    <property type="entry name" value="TETRATRICOPEPTIDE REPEAT PROTEIN 29"/>
    <property type="match status" value="1"/>
</dbReference>
<name>A0A9N9WGI2_9NEOP</name>
<evidence type="ECO:0000256" key="6">
    <source>
        <dbReference type="ARBA" id="ARBA00044739"/>
    </source>
</evidence>
<reference evidence="7" key="2">
    <citation type="submission" date="2022-10" db="EMBL/GenBank/DDBJ databases">
        <authorList>
            <consortium name="ENA_rothamsted_submissions"/>
            <consortium name="culmorum"/>
            <person name="King R."/>
        </authorList>
    </citation>
    <scope>NUCLEOTIDE SEQUENCE</scope>
</reference>
<protein>
    <recommendedName>
        <fullName evidence="5">Tetratricopeptide repeat protein 29</fullName>
    </recommendedName>
</protein>
<dbReference type="InterPro" id="IPR011990">
    <property type="entry name" value="TPR-like_helical_dom_sf"/>
</dbReference>
<evidence type="ECO:0000256" key="3">
    <source>
        <dbReference type="ARBA" id="ARBA00022737"/>
    </source>
</evidence>
<dbReference type="Gene3D" id="1.25.40.10">
    <property type="entry name" value="Tetratricopeptide repeat domain"/>
    <property type="match status" value="1"/>
</dbReference>
<keyword evidence="2" id="KW-0963">Cytoplasm</keyword>
<evidence type="ECO:0000256" key="1">
    <source>
        <dbReference type="ARBA" id="ARBA00004496"/>
    </source>
</evidence>
<evidence type="ECO:0000256" key="5">
    <source>
        <dbReference type="ARBA" id="ARBA00040665"/>
    </source>
</evidence>
<dbReference type="OrthoDB" id="7594656at2759"/>
<accession>A0A9N9WGI2</accession>
<evidence type="ECO:0000313" key="7">
    <source>
        <dbReference type="EMBL" id="CAG9792066.1"/>
    </source>
</evidence>
<evidence type="ECO:0000256" key="2">
    <source>
        <dbReference type="ARBA" id="ARBA00022490"/>
    </source>
</evidence>